<evidence type="ECO:0000313" key="2">
    <source>
        <dbReference type="EMBL" id="OHT47298.1"/>
    </source>
</evidence>
<keyword evidence="1" id="KW-0732">Signal</keyword>
<evidence type="ECO:0008006" key="6">
    <source>
        <dbReference type="Google" id="ProtNLM"/>
    </source>
</evidence>
<accession>A0A1S1JC18</accession>
<evidence type="ECO:0000313" key="4">
    <source>
        <dbReference type="Proteomes" id="UP000180252"/>
    </source>
</evidence>
<evidence type="ECO:0000313" key="3">
    <source>
        <dbReference type="EMBL" id="OXB14311.1"/>
    </source>
</evidence>
<evidence type="ECO:0000313" key="5">
    <source>
        <dbReference type="Proteomes" id="UP000198319"/>
    </source>
</evidence>
<dbReference type="Proteomes" id="UP000198319">
    <property type="component" value="Unassembled WGS sequence"/>
</dbReference>
<dbReference type="Proteomes" id="UP000180252">
    <property type="component" value="Unassembled WGS sequence"/>
</dbReference>
<evidence type="ECO:0000256" key="1">
    <source>
        <dbReference type="SAM" id="SignalP"/>
    </source>
</evidence>
<sequence length="310" mass="36172">MIMKRMFVLIIASSLFLSFCISKPEKDNSDYTLAFAKEIYVEKGIDNDEKDVRNFIGVFPKSNDTITVYQLNSDLTETPQVFSYWISNRSNSSIVIKCSESGQNIKVGFNKNNVVTVDNDIYVINNEYYTFLKQKILIENSVLDLVFFLKDGYGDYSQVLDPLNKNWRNQKENRSHKIISVKVKNRNYQTDNDFFQYKIDYAYRGNGQLKSISGANRYHKTFVEENDTYSKYSIEDEKNERSSSNEELYKNKKTLFDSLSGSWTQNSTAKTFKFLKYQSKLKVIDVTQKPKNLEEVIKLLKVEKMISSKD</sequence>
<dbReference type="AlphaFoldDB" id="A0A1S1JC18"/>
<dbReference type="EMBL" id="MIKE01000002">
    <property type="protein sequence ID" value="OHT47298.1"/>
    <property type="molecule type" value="Genomic_DNA"/>
</dbReference>
<feature type="signal peptide" evidence="1">
    <location>
        <begin position="1"/>
        <end position="19"/>
    </location>
</feature>
<name>A0A1S1JC18_9FLAO</name>
<proteinExistence type="predicted"/>
<keyword evidence="5" id="KW-1185">Reference proteome</keyword>
<dbReference type="EMBL" id="MUHG01000039">
    <property type="protein sequence ID" value="OXB14311.1"/>
    <property type="molecule type" value="Genomic_DNA"/>
</dbReference>
<gene>
    <name evidence="3" type="ORF">B0A71_21985</name>
    <name evidence="2" type="ORF">BHE19_20700</name>
</gene>
<comment type="caution">
    <text evidence="2">The sequence shown here is derived from an EMBL/GenBank/DDBJ whole genome shotgun (WGS) entry which is preliminary data.</text>
</comment>
<reference evidence="3 5" key="3">
    <citation type="submission" date="2016-11" db="EMBL/GenBank/DDBJ databases">
        <title>Whole genomes of Flavobacteriaceae.</title>
        <authorList>
            <person name="Stine C."/>
            <person name="Li C."/>
            <person name="Tadesse D."/>
        </authorList>
    </citation>
    <scope>NUCLEOTIDE SEQUENCE [LARGE SCALE GENOMIC DNA]</scope>
    <source>
        <strain evidence="3 5">ATCC BAA-2541</strain>
    </source>
</reference>
<reference evidence="4" key="1">
    <citation type="submission" date="2016-09" db="EMBL/GenBank/DDBJ databases">
        <authorList>
            <person name="Chen S."/>
            <person name="Walker E."/>
        </authorList>
    </citation>
    <scope>NUCLEOTIDE SEQUENCE [LARGE SCALE GENOMIC DNA]</scope>
    <source>
        <strain evidence="4">MSU</strain>
    </source>
</reference>
<protein>
    <recommendedName>
        <fullName evidence="6">Lipoprotein</fullName>
    </recommendedName>
</protein>
<dbReference type="STRING" id="1278819.BHE19_20700"/>
<organism evidence="2 4">
    <name type="scientific">Flavobacterium tructae</name>
    <dbReference type="NCBI Taxonomy" id="1114873"/>
    <lineage>
        <taxon>Bacteria</taxon>
        <taxon>Pseudomonadati</taxon>
        <taxon>Bacteroidota</taxon>
        <taxon>Flavobacteriia</taxon>
        <taxon>Flavobacteriales</taxon>
        <taxon>Flavobacteriaceae</taxon>
        <taxon>Flavobacterium</taxon>
    </lineage>
</organism>
<feature type="chain" id="PRO_5010160318" description="Lipoprotein" evidence="1">
    <location>
        <begin position="20"/>
        <end position="310"/>
    </location>
</feature>
<reference evidence="2" key="2">
    <citation type="submission" date="2016-09" db="EMBL/GenBank/DDBJ databases">
        <authorList>
            <person name="Capua I."/>
            <person name="De Benedictis P."/>
            <person name="Joannis T."/>
            <person name="Lombin L.H."/>
            <person name="Cattoli G."/>
        </authorList>
    </citation>
    <scope>NUCLEOTIDE SEQUENCE [LARGE SCALE GENOMIC DNA]</scope>
    <source>
        <strain evidence="2">MSU</strain>
    </source>
</reference>